<reference evidence="2" key="1">
    <citation type="submission" date="2022-11" db="EMBL/GenBank/DDBJ databases">
        <title>Marilongibacter aestuarii gen. nov., sp. nov., isolated from tidal flat sediment.</title>
        <authorList>
            <person name="Jiayan W."/>
        </authorList>
    </citation>
    <scope>NUCLEOTIDE SEQUENCE</scope>
    <source>
        <strain evidence="2">Z1-6</strain>
    </source>
</reference>
<evidence type="ECO:0000313" key="3">
    <source>
        <dbReference type="Proteomes" id="UP001145087"/>
    </source>
</evidence>
<feature type="signal peptide" evidence="1">
    <location>
        <begin position="1"/>
        <end position="23"/>
    </location>
</feature>
<dbReference type="PROSITE" id="PS51257">
    <property type="entry name" value="PROKAR_LIPOPROTEIN"/>
    <property type="match status" value="1"/>
</dbReference>
<comment type="caution">
    <text evidence="2">The sequence shown here is derived from an EMBL/GenBank/DDBJ whole genome shotgun (WGS) entry which is preliminary data.</text>
</comment>
<dbReference type="Pfam" id="PF14100">
    <property type="entry name" value="DUF6807"/>
    <property type="match status" value="1"/>
</dbReference>
<name>A0A9X3J701_9BACT</name>
<keyword evidence="1" id="KW-0732">Signal</keyword>
<gene>
    <name evidence="2" type="ORF">OU798_22865</name>
</gene>
<dbReference type="EMBL" id="JAPOHD010000067">
    <property type="protein sequence ID" value="MCY1723209.1"/>
    <property type="molecule type" value="Genomic_DNA"/>
</dbReference>
<dbReference type="InterPro" id="IPR029475">
    <property type="entry name" value="DUF6807"/>
</dbReference>
<accession>A0A9X3J701</accession>
<dbReference type="RefSeq" id="WP_343335534.1">
    <property type="nucleotide sequence ID" value="NZ_JAPOHD010000067.1"/>
</dbReference>
<evidence type="ECO:0000313" key="2">
    <source>
        <dbReference type="EMBL" id="MCY1723209.1"/>
    </source>
</evidence>
<dbReference type="Proteomes" id="UP001145087">
    <property type="component" value="Unassembled WGS sequence"/>
</dbReference>
<dbReference type="AlphaFoldDB" id="A0A9X3J701"/>
<proteinExistence type="predicted"/>
<evidence type="ECO:0000256" key="1">
    <source>
        <dbReference type="SAM" id="SignalP"/>
    </source>
</evidence>
<feature type="chain" id="PRO_5040867556" evidence="1">
    <location>
        <begin position="24"/>
        <end position="349"/>
    </location>
</feature>
<sequence>MYTRTIIFFAFAFCGLLMFSGCGDDKQQVEINVNNGSKKVDVLIDGSLLTSYIFPETIMKPTLWPIMSSAGNMVTRSFPLADKAGDRVDHPHHVGAWLNYGDVNGLDFWNNSEAIPESKRHQYGTIYHRSVDKAESGNGNGVLVTTSDWKSVDKQTLLEEKTRFEFIAVSPEVRIIDRTTTLKSVVEEVKFTDNKEGVFAIRVARELELPSEKPTELVDSHGVVTKVNKMDNSNITGNYRSAEGIEGEDVWATRSRWMKLSGKINGENISLIIIDNPSNVGYPTYWHARGYGLFSSNTLGHKVFSDGKEELNLTLKKGESTTFKYRMVITSNEITDKEINLLANEFARK</sequence>
<organism evidence="2 3">
    <name type="scientific">Draconibacterium aestuarii</name>
    <dbReference type="NCBI Taxonomy" id="2998507"/>
    <lineage>
        <taxon>Bacteria</taxon>
        <taxon>Pseudomonadati</taxon>
        <taxon>Bacteroidota</taxon>
        <taxon>Bacteroidia</taxon>
        <taxon>Marinilabiliales</taxon>
        <taxon>Prolixibacteraceae</taxon>
        <taxon>Draconibacterium</taxon>
    </lineage>
</organism>
<protein>
    <submittedName>
        <fullName evidence="2">PmoA family protein</fullName>
    </submittedName>
</protein>
<keyword evidence="3" id="KW-1185">Reference proteome</keyword>